<proteinExistence type="predicted"/>
<name>A0AAD9LZB6_9PEZI</name>
<feature type="transmembrane region" description="Helical" evidence="1">
    <location>
        <begin position="158"/>
        <end position="176"/>
    </location>
</feature>
<evidence type="ECO:0000313" key="2">
    <source>
        <dbReference type="EMBL" id="KAK2028151.1"/>
    </source>
</evidence>
<feature type="transmembrane region" description="Helical" evidence="1">
    <location>
        <begin position="222"/>
        <end position="243"/>
    </location>
</feature>
<organism evidence="2 3">
    <name type="scientific">Colletotrichum zoysiae</name>
    <dbReference type="NCBI Taxonomy" id="1216348"/>
    <lineage>
        <taxon>Eukaryota</taxon>
        <taxon>Fungi</taxon>
        <taxon>Dikarya</taxon>
        <taxon>Ascomycota</taxon>
        <taxon>Pezizomycotina</taxon>
        <taxon>Sordariomycetes</taxon>
        <taxon>Hypocreomycetidae</taxon>
        <taxon>Glomerellales</taxon>
        <taxon>Glomerellaceae</taxon>
        <taxon>Colletotrichum</taxon>
        <taxon>Colletotrichum graminicola species complex</taxon>
    </lineage>
</organism>
<accession>A0AAD9LZB6</accession>
<dbReference type="AlphaFoldDB" id="A0AAD9LZB6"/>
<dbReference type="Proteomes" id="UP001232148">
    <property type="component" value="Unassembled WGS sequence"/>
</dbReference>
<keyword evidence="3" id="KW-1185">Reference proteome</keyword>
<evidence type="ECO:0000313" key="3">
    <source>
        <dbReference type="Proteomes" id="UP001232148"/>
    </source>
</evidence>
<keyword evidence="1" id="KW-0472">Membrane</keyword>
<protein>
    <submittedName>
        <fullName evidence="2">Uncharacterized protein</fullName>
    </submittedName>
</protein>
<keyword evidence="1" id="KW-1133">Transmembrane helix</keyword>
<dbReference type="EMBL" id="MU842883">
    <property type="protein sequence ID" value="KAK2028151.1"/>
    <property type="molecule type" value="Genomic_DNA"/>
</dbReference>
<dbReference type="CDD" id="cd12148">
    <property type="entry name" value="fungal_TF_MHR"/>
    <property type="match status" value="1"/>
</dbReference>
<gene>
    <name evidence="2" type="ORF">LX32DRAFT_411249</name>
</gene>
<reference evidence="2" key="1">
    <citation type="submission" date="2021-06" db="EMBL/GenBank/DDBJ databases">
        <title>Comparative genomics, transcriptomics and evolutionary studies reveal genomic signatures of adaptation to plant cell wall in hemibiotrophic fungi.</title>
        <authorList>
            <consortium name="DOE Joint Genome Institute"/>
            <person name="Baroncelli R."/>
            <person name="Diaz J.F."/>
            <person name="Benocci T."/>
            <person name="Peng M."/>
            <person name="Battaglia E."/>
            <person name="Haridas S."/>
            <person name="Andreopoulos W."/>
            <person name="Labutti K."/>
            <person name="Pangilinan J."/>
            <person name="Floch G.L."/>
            <person name="Makela M.R."/>
            <person name="Henrissat B."/>
            <person name="Grigoriev I.V."/>
            <person name="Crouch J.A."/>
            <person name="De Vries R.P."/>
            <person name="Sukno S.A."/>
            <person name="Thon M.R."/>
        </authorList>
    </citation>
    <scope>NUCLEOTIDE SEQUENCE</scope>
    <source>
        <strain evidence="2">MAFF235873</strain>
    </source>
</reference>
<keyword evidence="1" id="KW-0812">Transmembrane</keyword>
<comment type="caution">
    <text evidence="2">The sequence shown here is derived from an EMBL/GenBank/DDBJ whole genome shotgun (WGS) entry which is preliminary data.</text>
</comment>
<sequence length="290" mass="32912">MVDERLTPNLITHAAHFARSISQPSIYESKTLKKSLDQLQLAGCLRFLHTVESFHATCNGLLPMLNPAAIEDITDRLDGNQWQQAECAATSTLAMIFERLYGSNALQESAACRKLDIQACEALLHKWRLGLPQPFNKIHEEWSEDFCKPRLWRAAQRLMVRYYSGVFLVFCPWLSVSPDSRSSYLLDAECLARCRSQCFKAACSFLHMADHVSRSNVALEGMFFDLLTISLYLVVWGTVSGGLEQKRECMSCLCIAYGILGRMFLFQGEIPHGVFTLLKRAISKFEERPE</sequence>
<evidence type="ECO:0000256" key="1">
    <source>
        <dbReference type="SAM" id="Phobius"/>
    </source>
</evidence>